<dbReference type="InterPro" id="IPR036291">
    <property type="entry name" value="NAD(P)-bd_dom_sf"/>
</dbReference>
<dbReference type="RefSeq" id="WP_093211806.1">
    <property type="nucleotide sequence ID" value="NZ_FNFL01000001.1"/>
</dbReference>
<organism evidence="1 2">
    <name type="scientific">Sediminibacillus albus</name>
    <dbReference type="NCBI Taxonomy" id="407036"/>
    <lineage>
        <taxon>Bacteria</taxon>
        <taxon>Bacillati</taxon>
        <taxon>Bacillota</taxon>
        <taxon>Bacilli</taxon>
        <taxon>Bacillales</taxon>
        <taxon>Bacillaceae</taxon>
        <taxon>Sediminibacillus</taxon>
    </lineage>
</organism>
<dbReference type="AlphaFoldDB" id="A0A1G8X2Y0"/>
<name>A0A1G8X2Y0_9BACI</name>
<proteinExistence type="predicted"/>
<evidence type="ECO:0008006" key="3">
    <source>
        <dbReference type="Google" id="ProtNLM"/>
    </source>
</evidence>
<evidence type="ECO:0000313" key="2">
    <source>
        <dbReference type="Proteomes" id="UP000198694"/>
    </source>
</evidence>
<reference evidence="1 2" key="1">
    <citation type="submission" date="2016-10" db="EMBL/GenBank/DDBJ databases">
        <authorList>
            <person name="de Groot N.N."/>
        </authorList>
    </citation>
    <scope>NUCLEOTIDE SEQUENCE [LARGE SCALE GENOMIC DNA]</scope>
    <source>
        <strain evidence="1 2">CGMCC 1.6502</strain>
    </source>
</reference>
<dbReference type="Proteomes" id="UP000198694">
    <property type="component" value="Unassembled WGS sequence"/>
</dbReference>
<accession>A0A1G8X2Y0</accession>
<protein>
    <recommendedName>
        <fullName evidence="3">Short chain dehydrogenase</fullName>
    </recommendedName>
</protein>
<dbReference type="OrthoDB" id="7922774at2"/>
<evidence type="ECO:0000313" key="1">
    <source>
        <dbReference type="EMBL" id="SDJ84686.1"/>
    </source>
</evidence>
<gene>
    <name evidence="1" type="ORF">SAMN05216243_1119</name>
</gene>
<dbReference type="EMBL" id="FNFL01000001">
    <property type="protein sequence ID" value="SDJ84686.1"/>
    <property type="molecule type" value="Genomic_DNA"/>
</dbReference>
<dbReference type="STRING" id="407036.SAMN05216243_1119"/>
<sequence>MNERHALIIGGTGMLADVSLWLTEMGYRVSVIGQTIEKHRQLRRKAKDPQLLNSLAIDYSQLSVVETHINKAMDENGPISLVVSWTPDYRSLELVGRLVSERIADWKLFHVKGSSRYLEDDPIEIAANCQYRSIYLGFIIEGSQSRWLNHQEIACGVIHNIKKDNDVGIVGTLSPYEKRPGY</sequence>
<dbReference type="SUPFAM" id="SSF51735">
    <property type="entry name" value="NAD(P)-binding Rossmann-fold domains"/>
    <property type="match status" value="1"/>
</dbReference>
<keyword evidence="2" id="KW-1185">Reference proteome</keyword>